<keyword evidence="4" id="KW-1185">Reference proteome</keyword>
<proteinExistence type="predicted"/>
<dbReference type="EMBL" id="KN825199">
    <property type="protein sequence ID" value="KIK93266.1"/>
    <property type="molecule type" value="Genomic_DNA"/>
</dbReference>
<sequence length="432" mass="46520">MSHFNHRLLRQQQRGILPVSGSVVVGDPTPTASSLAQNTAAPDPDAPPSGVPLLPTPTDGSATTAAQSSTPSASSPANSSNNQISLGAVLGACVAAFITLILAVLLAIYCSKRQKQSRGRSSPRSQSRNAINSSSRRRSHLEPWKRMSDNEDCWEGEQQVKQRPSSGPMEKLGAMFHRTLSTTSAEKSSEGHNRESIGTMQHFTKYHPGLASEMAMQAAIKDADQQLTKPLPTRQFMGRGAVGSAVSLDGETVTEDSYLSRLSGTMSPTMMATAKSTPPATASDPHRWQSAEVLHLDENVSEYSEVQELRNPFADSASSVRGHNPFFNAQHKPLRRPTLSSNHDNPFADPSATADPCTNSVFSESSAGNARALQSLIALLGVPQEDVHERLRIASMQSSRYSYASRYTTGDEGEDFISATIFPDPPARIPHQ</sequence>
<feature type="region of interest" description="Disordered" evidence="1">
    <location>
        <begin position="332"/>
        <end position="352"/>
    </location>
</feature>
<feature type="transmembrane region" description="Helical" evidence="2">
    <location>
        <begin position="84"/>
        <end position="110"/>
    </location>
</feature>
<gene>
    <name evidence="3" type="ORF">PAXRUDRAFT_524494</name>
</gene>
<feature type="region of interest" description="Disordered" evidence="1">
    <location>
        <begin position="115"/>
        <end position="170"/>
    </location>
</feature>
<keyword evidence="2" id="KW-0812">Transmembrane</keyword>
<feature type="compositionally biased region" description="Low complexity" evidence="1">
    <location>
        <begin position="119"/>
        <end position="134"/>
    </location>
</feature>
<keyword evidence="2" id="KW-1133">Transmembrane helix</keyword>
<dbReference type="InParanoid" id="A0A0D0DV51"/>
<evidence type="ECO:0000313" key="3">
    <source>
        <dbReference type="EMBL" id="KIK93266.1"/>
    </source>
</evidence>
<feature type="region of interest" description="Disordered" evidence="1">
    <location>
        <begin position="28"/>
        <end position="80"/>
    </location>
</feature>
<reference evidence="4" key="2">
    <citation type="submission" date="2015-01" db="EMBL/GenBank/DDBJ databases">
        <title>Evolutionary Origins and Diversification of the Mycorrhizal Mutualists.</title>
        <authorList>
            <consortium name="DOE Joint Genome Institute"/>
            <consortium name="Mycorrhizal Genomics Consortium"/>
            <person name="Kohler A."/>
            <person name="Kuo A."/>
            <person name="Nagy L.G."/>
            <person name="Floudas D."/>
            <person name="Copeland A."/>
            <person name="Barry K.W."/>
            <person name="Cichocki N."/>
            <person name="Veneault-Fourrey C."/>
            <person name="LaButti K."/>
            <person name="Lindquist E.A."/>
            <person name="Lipzen A."/>
            <person name="Lundell T."/>
            <person name="Morin E."/>
            <person name="Murat C."/>
            <person name="Riley R."/>
            <person name="Ohm R."/>
            <person name="Sun H."/>
            <person name="Tunlid A."/>
            <person name="Henrissat B."/>
            <person name="Grigoriev I.V."/>
            <person name="Hibbett D.S."/>
            <person name="Martin F."/>
        </authorList>
    </citation>
    <scope>NUCLEOTIDE SEQUENCE [LARGE SCALE GENOMIC DNA]</scope>
    <source>
        <strain evidence="4">Ve08.2h10</strain>
    </source>
</reference>
<evidence type="ECO:0000256" key="2">
    <source>
        <dbReference type="SAM" id="Phobius"/>
    </source>
</evidence>
<feature type="compositionally biased region" description="Low complexity" evidence="1">
    <location>
        <begin position="61"/>
        <end position="80"/>
    </location>
</feature>
<evidence type="ECO:0000313" key="4">
    <source>
        <dbReference type="Proteomes" id="UP000054538"/>
    </source>
</evidence>
<dbReference type="AlphaFoldDB" id="A0A0D0DV51"/>
<dbReference type="HOGENOM" id="CLU_598597_0_0_1"/>
<dbReference type="Proteomes" id="UP000054538">
    <property type="component" value="Unassembled WGS sequence"/>
</dbReference>
<keyword evidence="2" id="KW-0472">Membrane</keyword>
<name>A0A0D0DV51_9AGAM</name>
<protein>
    <submittedName>
        <fullName evidence="3">Uncharacterized protein</fullName>
    </submittedName>
</protein>
<accession>A0A0D0DV51</accession>
<reference evidence="3 4" key="1">
    <citation type="submission" date="2014-04" db="EMBL/GenBank/DDBJ databases">
        <authorList>
            <consortium name="DOE Joint Genome Institute"/>
            <person name="Kuo A."/>
            <person name="Kohler A."/>
            <person name="Jargeat P."/>
            <person name="Nagy L.G."/>
            <person name="Floudas D."/>
            <person name="Copeland A."/>
            <person name="Barry K.W."/>
            <person name="Cichocki N."/>
            <person name="Veneault-Fourrey C."/>
            <person name="LaButti K."/>
            <person name="Lindquist E.A."/>
            <person name="Lipzen A."/>
            <person name="Lundell T."/>
            <person name="Morin E."/>
            <person name="Murat C."/>
            <person name="Sun H."/>
            <person name="Tunlid A."/>
            <person name="Henrissat B."/>
            <person name="Grigoriev I.V."/>
            <person name="Hibbett D.S."/>
            <person name="Martin F."/>
            <person name="Nordberg H.P."/>
            <person name="Cantor M.N."/>
            <person name="Hua S.X."/>
        </authorList>
    </citation>
    <scope>NUCLEOTIDE SEQUENCE [LARGE SCALE GENOMIC DNA]</scope>
    <source>
        <strain evidence="3 4">Ve08.2h10</strain>
    </source>
</reference>
<feature type="compositionally biased region" description="Polar residues" evidence="1">
    <location>
        <begin position="30"/>
        <end position="40"/>
    </location>
</feature>
<evidence type="ECO:0000256" key="1">
    <source>
        <dbReference type="SAM" id="MobiDB-lite"/>
    </source>
</evidence>
<organism evidence="3 4">
    <name type="scientific">Paxillus rubicundulus Ve08.2h10</name>
    <dbReference type="NCBI Taxonomy" id="930991"/>
    <lineage>
        <taxon>Eukaryota</taxon>
        <taxon>Fungi</taxon>
        <taxon>Dikarya</taxon>
        <taxon>Basidiomycota</taxon>
        <taxon>Agaricomycotina</taxon>
        <taxon>Agaricomycetes</taxon>
        <taxon>Agaricomycetidae</taxon>
        <taxon>Boletales</taxon>
        <taxon>Paxilineae</taxon>
        <taxon>Paxillaceae</taxon>
        <taxon>Paxillus</taxon>
    </lineage>
</organism>
<dbReference type="OrthoDB" id="2670057at2759"/>
<feature type="compositionally biased region" description="Basic and acidic residues" evidence="1">
    <location>
        <begin position="140"/>
        <end position="149"/>
    </location>
</feature>